<name>A0A444R088_ECOLX</name>
<dbReference type="InterPro" id="IPR036709">
    <property type="entry name" value="Autotransporte_beta_dom_sf"/>
</dbReference>
<organism evidence="2 3">
    <name type="scientific">Escherichia coli</name>
    <dbReference type="NCBI Taxonomy" id="562"/>
    <lineage>
        <taxon>Bacteria</taxon>
        <taxon>Pseudomonadati</taxon>
        <taxon>Pseudomonadota</taxon>
        <taxon>Gammaproteobacteria</taxon>
        <taxon>Enterobacterales</taxon>
        <taxon>Enterobacteriaceae</taxon>
        <taxon>Escherichia</taxon>
    </lineage>
</organism>
<dbReference type="InterPro" id="IPR006315">
    <property type="entry name" value="OM_autotransptr_brl_dom"/>
</dbReference>
<dbReference type="GO" id="GO:0019867">
    <property type="term" value="C:outer membrane"/>
    <property type="evidence" value="ECO:0007669"/>
    <property type="project" value="InterPro"/>
</dbReference>
<feature type="non-terminal residue" evidence="2">
    <location>
        <position position="192"/>
    </location>
</feature>
<proteinExistence type="predicted"/>
<dbReference type="SUPFAM" id="SSF103515">
    <property type="entry name" value="Autotransporter"/>
    <property type="match status" value="1"/>
</dbReference>
<evidence type="ECO:0000259" key="1">
    <source>
        <dbReference type="PROSITE" id="PS51208"/>
    </source>
</evidence>
<dbReference type="InterPro" id="IPR050909">
    <property type="entry name" value="Bact_Autotransporter_VF"/>
</dbReference>
<dbReference type="PROSITE" id="PS51208">
    <property type="entry name" value="AUTOTRANSPORTER"/>
    <property type="match status" value="1"/>
</dbReference>
<reference evidence="2 3" key="1">
    <citation type="submission" date="2019-01" db="EMBL/GenBank/DDBJ databases">
        <title>Genomic analysis of febrile catheter-associated UTI E. coli isolates.</title>
        <authorList>
            <person name="Potter R."/>
            <person name="Zou Z."/>
            <person name="Henderson J."/>
            <person name="Dantas G."/>
        </authorList>
    </citation>
    <scope>NUCLEOTIDE SEQUENCE [LARGE SCALE GENOMIC DNA]</scope>
    <source>
        <strain evidence="2 3">29_CAASB</strain>
    </source>
</reference>
<gene>
    <name evidence="2" type="ORF">EPS76_35640</name>
</gene>
<evidence type="ECO:0000313" key="2">
    <source>
        <dbReference type="EMBL" id="RXC72011.1"/>
    </source>
</evidence>
<dbReference type="PRINTS" id="PR01484">
    <property type="entry name" value="PRTACTNFAMLY"/>
</dbReference>
<dbReference type="InterPro" id="IPR005546">
    <property type="entry name" value="Autotransporte_beta"/>
</dbReference>
<dbReference type="Gene3D" id="2.40.128.130">
    <property type="entry name" value="Autotransporter beta-domain"/>
    <property type="match status" value="1"/>
</dbReference>
<dbReference type="NCBIfam" id="TIGR01414">
    <property type="entry name" value="autotrans_barl"/>
    <property type="match status" value="1"/>
</dbReference>
<dbReference type="Pfam" id="PF03797">
    <property type="entry name" value="Autotransporter"/>
    <property type="match status" value="1"/>
</dbReference>
<sequence length="192" mass="21314">GQLAQHEDTSTVQLSGNLFSGHWGDDGEWMLGIVGGYSDNQGDSRSNMTGTRADNQNRGYAVGLTSSWYQHGNQKQGAWLDSWLQYAWFNNDVSEQDDGVDHYHSSGIIASLEAGYQWLPGRGVVIEPQAQVIYQGVQQDDFTAANHARVSQSQGDDIQMRLGLHSEWRTAVGVTPTLDLNYYHDPHATEIE</sequence>
<dbReference type="SMART" id="SM00869">
    <property type="entry name" value="Autotransporter"/>
    <property type="match status" value="1"/>
</dbReference>
<feature type="non-terminal residue" evidence="2">
    <location>
        <position position="1"/>
    </location>
</feature>
<dbReference type="Proteomes" id="UP000288730">
    <property type="component" value="Unassembled WGS sequence"/>
</dbReference>
<protein>
    <submittedName>
        <fullName evidence="2">Autotransporter outer membrane beta-barrel domain-containing protein</fullName>
    </submittedName>
</protein>
<comment type="caution">
    <text evidence="2">The sequence shown here is derived from an EMBL/GenBank/DDBJ whole genome shotgun (WGS) entry which is preliminary data.</text>
</comment>
<dbReference type="PANTHER" id="PTHR12338">
    <property type="entry name" value="AUTOTRANSPORTER"/>
    <property type="match status" value="1"/>
</dbReference>
<evidence type="ECO:0000313" key="3">
    <source>
        <dbReference type="Proteomes" id="UP000288730"/>
    </source>
</evidence>
<dbReference type="InterPro" id="IPR003991">
    <property type="entry name" value="Pertactin_virulence_factor"/>
</dbReference>
<dbReference type="PANTHER" id="PTHR12338:SF5">
    <property type="entry name" value="ANTIGEN 43-RELATED"/>
    <property type="match status" value="1"/>
</dbReference>
<accession>A0A444R088</accession>
<feature type="domain" description="Autotransporter" evidence="1">
    <location>
        <begin position="1"/>
        <end position="192"/>
    </location>
</feature>
<dbReference type="EMBL" id="SCJN01001462">
    <property type="protein sequence ID" value="RXC72011.1"/>
    <property type="molecule type" value="Genomic_DNA"/>
</dbReference>
<dbReference type="AlphaFoldDB" id="A0A444R088"/>